<comment type="caution">
    <text evidence="3">The sequence shown here is derived from an EMBL/GenBank/DDBJ whole genome shotgun (WGS) entry which is preliminary data.</text>
</comment>
<name>X0W1V9_9ZZZZ</name>
<reference evidence="3" key="1">
    <citation type="journal article" date="2014" name="Front. Microbiol.">
        <title>High frequency of phylogenetically diverse reductive dehalogenase-homologous genes in deep subseafloor sedimentary metagenomes.</title>
        <authorList>
            <person name="Kawai M."/>
            <person name="Futagami T."/>
            <person name="Toyoda A."/>
            <person name="Takaki Y."/>
            <person name="Nishi S."/>
            <person name="Hori S."/>
            <person name="Arai W."/>
            <person name="Tsubouchi T."/>
            <person name="Morono Y."/>
            <person name="Uchiyama I."/>
            <person name="Ito T."/>
            <person name="Fujiyama A."/>
            <person name="Inagaki F."/>
            <person name="Takami H."/>
        </authorList>
    </citation>
    <scope>NUCLEOTIDE SEQUENCE</scope>
    <source>
        <strain evidence="3">Expedition CK06-06</strain>
    </source>
</reference>
<sequence>MLAYKTLEIIRLGLRSLKQHALRSLLTMLGILCGVSAVISMLAIGEGTSLETQEQFRRLGATNIILRSVKPTDTSNTGQGGFAIEYGLTYMDAERIKSTLPHVEVVVPQRRIPRTVRHQHRSMRADVVGTVPWASNLTSAQVARGRFLTEIDERLSYNHCVLGSAAAKEL</sequence>
<accession>X0W1V9</accession>
<keyword evidence="1" id="KW-1133">Transmembrane helix</keyword>
<dbReference type="GO" id="GO:0005886">
    <property type="term" value="C:plasma membrane"/>
    <property type="evidence" value="ECO:0007669"/>
    <property type="project" value="TreeGrafter"/>
</dbReference>
<dbReference type="InterPro" id="IPR050250">
    <property type="entry name" value="Macrolide_Exporter_MacB"/>
</dbReference>
<dbReference type="PANTHER" id="PTHR30572">
    <property type="entry name" value="MEMBRANE COMPONENT OF TRANSPORTER-RELATED"/>
    <property type="match status" value="1"/>
</dbReference>
<feature type="transmembrane region" description="Helical" evidence="1">
    <location>
        <begin position="21"/>
        <end position="44"/>
    </location>
</feature>
<keyword evidence="1" id="KW-0812">Transmembrane</keyword>
<protein>
    <recommendedName>
        <fullName evidence="2">MacB-like periplasmic core domain-containing protein</fullName>
    </recommendedName>
</protein>
<organism evidence="3">
    <name type="scientific">marine sediment metagenome</name>
    <dbReference type="NCBI Taxonomy" id="412755"/>
    <lineage>
        <taxon>unclassified sequences</taxon>
        <taxon>metagenomes</taxon>
        <taxon>ecological metagenomes</taxon>
    </lineage>
</organism>
<dbReference type="Pfam" id="PF12704">
    <property type="entry name" value="MacB_PCD"/>
    <property type="match status" value="1"/>
</dbReference>
<proteinExistence type="predicted"/>
<gene>
    <name evidence="3" type="ORF">S01H1_55339</name>
</gene>
<feature type="domain" description="MacB-like periplasmic core" evidence="2">
    <location>
        <begin position="24"/>
        <end position="170"/>
    </location>
</feature>
<dbReference type="PANTHER" id="PTHR30572:SF4">
    <property type="entry name" value="ABC TRANSPORTER PERMEASE YTRF"/>
    <property type="match status" value="1"/>
</dbReference>
<evidence type="ECO:0000256" key="1">
    <source>
        <dbReference type="SAM" id="Phobius"/>
    </source>
</evidence>
<evidence type="ECO:0000313" key="3">
    <source>
        <dbReference type="EMBL" id="GAG24505.1"/>
    </source>
</evidence>
<feature type="non-terminal residue" evidence="3">
    <location>
        <position position="170"/>
    </location>
</feature>
<dbReference type="InterPro" id="IPR025857">
    <property type="entry name" value="MacB_PCD"/>
</dbReference>
<evidence type="ECO:0000259" key="2">
    <source>
        <dbReference type="Pfam" id="PF12704"/>
    </source>
</evidence>
<dbReference type="AlphaFoldDB" id="X0W1V9"/>
<keyword evidence="1" id="KW-0472">Membrane</keyword>
<dbReference type="EMBL" id="BARS01035965">
    <property type="protein sequence ID" value="GAG24505.1"/>
    <property type="molecule type" value="Genomic_DNA"/>
</dbReference>
<dbReference type="GO" id="GO:0022857">
    <property type="term" value="F:transmembrane transporter activity"/>
    <property type="evidence" value="ECO:0007669"/>
    <property type="project" value="TreeGrafter"/>
</dbReference>